<dbReference type="Gene3D" id="3.90.1150.10">
    <property type="entry name" value="Aspartate Aminotransferase, domain 1"/>
    <property type="match status" value="1"/>
</dbReference>
<dbReference type="GO" id="GO:0031071">
    <property type="term" value="F:cysteine desulfurase activity"/>
    <property type="evidence" value="ECO:0007669"/>
    <property type="project" value="UniProtKB-EC"/>
</dbReference>
<comment type="cofactor">
    <cofactor evidence="1 7">
        <name>pyridoxal 5'-phosphate</name>
        <dbReference type="ChEBI" id="CHEBI:597326"/>
    </cofactor>
</comment>
<dbReference type="InterPro" id="IPR016454">
    <property type="entry name" value="Cysteine_dSase"/>
</dbReference>
<dbReference type="PROSITE" id="PS00595">
    <property type="entry name" value="AA_TRANSFER_CLASS_5"/>
    <property type="match status" value="1"/>
</dbReference>
<dbReference type="EC" id="2.8.1.7" evidence="9"/>
<evidence type="ECO:0000256" key="2">
    <source>
        <dbReference type="ARBA" id="ARBA00006490"/>
    </source>
</evidence>
<name>A0A2T0ASD6_9FIRM</name>
<keyword evidence="3" id="KW-0479">Metal-binding</keyword>
<dbReference type="InterPro" id="IPR015422">
    <property type="entry name" value="PyrdxlP-dep_Trfase_small"/>
</dbReference>
<dbReference type="PANTHER" id="PTHR11601:SF50">
    <property type="entry name" value="CYSTEINE DESULFURASE ISCS 2-RELATED"/>
    <property type="match status" value="1"/>
</dbReference>
<evidence type="ECO:0000313" key="10">
    <source>
        <dbReference type="Proteomes" id="UP000238415"/>
    </source>
</evidence>
<dbReference type="Pfam" id="PF00266">
    <property type="entry name" value="Aminotran_5"/>
    <property type="match status" value="1"/>
</dbReference>
<gene>
    <name evidence="9" type="primary">iscS_2</name>
    <name evidence="9" type="ORF">MOHU_12830</name>
</gene>
<comment type="similarity">
    <text evidence="2">Belongs to the class-V pyridoxal-phosphate-dependent aminotransferase family. NifS/IscS subfamily.</text>
</comment>
<dbReference type="FunFam" id="3.40.640.10:FF:000084">
    <property type="entry name" value="IscS-like cysteine desulfurase"/>
    <property type="match status" value="1"/>
</dbReference>
<dbReference type="PANTHER" id="PTHR11601">
    <property type="entry name" value="CYSTEINE DESULFURYLASE FAMILY MEMBER"/>
    <property type="match status" value="1"/>
</dbReference>
<evidence type="ECO:0000256" key="4">
    <source>
        <dbReference type="ARBA" id="ARBA00022898"/>
    </source>
</evidence>
<organism evidence="9 10">
    <name type="scientific">Neomoorella humiferrea</name>
    <dbReference type="NCBI Taxonomy" id="676965"/>
    <lineage>
        <taxon>Bacteria</taxon>
        <taxon>Bacillati</taxon>
        <taxon>Bacillota</taxon>
        <taxon>Clostridia</taxon>
        <taxon>Neomoorellales</taxon>
        <taxon>Neomoorellaceae</taxon>
        <taxon>Neomoorella</taxon>
    </lineage>
</organism>
<evidence type="ECO:0000256" key="6">
    <source>
        <dbReference type="ARBA" id="ARBA00023014"/>
    </source>
</evidence>
<dbReference type="PIRSF" id="PIRSF005572">
    <property type="entry name" value="NifS"/>
    <property type="match status" value="1"/>
</dbReference>
<dbReference type="InterPro" id="IPR015424">
    <property type="entry name" value="PyrdxlP-dep_Trfase"/>
</dbReference>
<feature type="domain" description="Aminotransferase class V" evidence="8">
    <location>
        <begin position="5"/>
        <end position="367"/>
    </location>
</feature>
<keyword evidence="5" id="KW-0408">Iron</keyword>
<evidence type="ECO:0000259" key="8">
    <source>
        <dbReference type="Pfam" id="PF00266"/>
    </source>
</evidence>
<dbReference type="RefSeq" id="WP_245907823.1">
    <property type="nucleotide sequence ID" value="NZ_CP136419.1"/>
</dbReference>
<keyword evidence="4" id="KW-0663">Pyridoxal phosphate</keyword>
<dbReference type="InterPro" id="IPR015421">
    <property type="entry name" value="PyrdxlP-dep_Trfase_major"/>
</dbReference>
<dbReference type="InterPro" id="IPR020578">
    <property type="entry name" value="Aminotrans_V_PyrdxlP_BS"/>
</dbReference>
<dbReference type="InterPro" id="IPR000192">
    <property type="entry name" value="Aminotrans_V_dom"/>
</dbReference>
<dbReference type="Gene3D" id="1.10.260.50">
    <property type="match status" value="1"/>
</dbReference>
<protein>
    <submittedName>
        <fullName evidence="9">Cysteine desulfurase</fullName>
        <ecNumber evidence="9">2.8.1.7</ecNumber>
    </submittedName>
</protein>
<dbReference type="NCBIfam" id="NF002806">
    <property type="entry name" value="PRK02948.1"/>
    <property type="match status" value="1"/>
</dbReference>
<sequence length="385" mass="41540">MPSFIYLDNSATTPVLPEIAATVHKMLTENFGNPSSLHGLGIAAERVLTGARRQVAALINAQPDEIYFTSGGTEANNWAIWGVSRTRRRQGKHIITTAVEHSSLLAACQRLEREGYEVTYLPVDSRGVIRLDDLEAALREDTILVSIMSVNNETGAIEPVAEAARIVHSKSRALFHVDHIQGYGKVALDCRTMGIDLMSLSAHKIHGPKGVGALYIKRGVPLEPLLVGGNQEAGRRAGTENTAGIAAFGLAADLASANMEARVATMRRIKTELAARLLQAIPEARINGPLAEEGAPHILNVSFPGVRAEVLVHMLEEKGIFVSTGSACHSRKQEASHVLKALNLEPWRLEGAIRISLGALNTLDEVEPVVAAVKECVMELWSLTK</sequence>
<dbReference type="Proteomes" id="UP000238415">
    <property type="component" value="Unassembled WGS sequence"/>
</dbReference>
<keyword evidence="9" id="KW-0808">Transferase</keyword>
<dbReference type="GO" id="GO:0046872">
    <property type="term" value="F:metal ion binding"/>
    <property type="evidence" value="ECO:0007669"/>
    <property type="project" value="UniProtKB-KW"/>
</dbReference>
<dbReference type="Gene3D" id="3.40.640.10">
    <property type="entry name" value="Type I PLP-dependent aspartate aminotransferase-like (Major domain)"/>
    <property type="match status" value="1"/>
</dbReference>
<accession>A0A2T0ASD6</accession>
<dbReference type="EMBL" id="PVXM01000023">
    <property type="protein sequence ID" value="PRR73156.1"/>
    <property type="molecule type" value="Genomic_DNA"/>
</dbReference>
<comment type="caution">
    <text evidence="9">The sequence shown here is derived from an EMBL/GenBank/DDBJ whole genome shotgun (WGS) entry which is preliminary data.</text>
</comment>
<evidence type="ECO:0000256" key="3">
    <source>
        <dbReference type="ARBA" id="ARBA00022723"/>
    </source>
</evidence>
<evidence type="ECO:0000256" key="7">
    <source>
        <dbReference type="RuleBase" id="RU004504"/>
    </source>
</evidence>
<evidence type="ECO:0000256" key="5">
    <source>
        <dbReference type="ARBA" id="ARBA00023004"/>
    </source>
</evidence>
<dbReference type="AlphaFoldDB" id="A0A2T0ASD6"/>
<keyword evidence="6" id="KW-0411">Iron-sulfur</keyword>
<dbReference type="SUPFAM" id="SSF53383">
    <property type="entry name" value="PLP-dependent transferases"/>
    <property type="match status" value="1"/>
</dbReference>
<reference evidence="9 10" key="1">
    <citation type="submission" date="2018-03" db="EMBL/GenBank/DDBJ databases">
        <title>Genome sequence of Moorella humiferrea DSM 23265.</title>
        <authorList>
            <person name="Poehlein A."/>
            <person name="Daniel R."/>
        </authorList>
    </citation>
    <scope>NUCLEOTIDE SEQUENCE [LARGE SCALE GENOMIC DNA]</scope>
    <source>
        <strain evidence="9 10">DSM 23265</strain>
    </source>
</reference>
<evidence type="ECO:0000256" key="1">
    <source>
        <dbReference type="ARBA" id="ARBA00001933"/>
    </source>
</evidence>
<keyword evidence="10" id="KW-1185">Reference proteome</keyword>
<proteinExistence type="inferred from homology"/>
<evidence type="ECO:0000313" key="9">
    <source>
        <dbReference type="EMBL" id="PRR73156.1"/>
    </source>
</evidence>
<dbReference type="GO" id="GO:0051536">
    <property type="term" value="F:iron-sulfur cluster binding"/>
    <property type="evidence" value="ECO:0007669"/>
    <property type="project" value="UniProtKB-KW"/>
</dbReference>